<dbReference type="PIRSF" id="PIRSF001594">
    <property type="entry name" value="Pyruv_carbox"/>
    <property type="match status" value="1"/>
</dbReference>
<evidence type="ECO:0000313" key="20">
    <source>
        <dbReference type="EMBL" id="KAA0153152.1"/>
    </source>
</evidence>
<dbReference type="PROSITE" id="PS50975">
    <property type="entry name" value="ATP_GRASP"/>
    <property type="match status" value="1"/>
</dbReference>
<dbReference type="EC" id="6.4.1.1" evidence="3 11"/>
<dbReference type="EMBL" id="VLTO01000022">
    <property type="protein sequence ID" value="KAA0174437.1"/>
    <property type="molecule type" value="Genomic_DNA"/>
</dbReference>
<evidence type="ECO:0000256" key="13">
    <source>
        <dbReference type="PIRSR" id="PIRSR001594-2"/>
    </source>
</evidence>
<evidence type="ECO:0000256" key="12">
    <source>
        <dbReference type="PIRSR" id="PIRSR001594-1"/>
    </source>
</evidence>
<evidence type="ECO:0000259" key="18">
    <source>
        <dbReference type="PROSITE" id="PS50979"/>
    </source>
</evidence>
<evidence type="ECO:0000256" key="8">
    <source>
        <dbReference type="ARBA" id="ARBA00022840"/>
    </source>
</evidence>
<feature type="modified residue" description="N6-biotinyllysine" evidence="15">
    <location>
        <position position="1158"/>
    </location>
</feature>
<dbReference type="OrthoDB" id="196847at2759"/>
<dbReference type="Proteomes" id="UP000324907">
    <property type="component" value="Unassembled WGS sequence"/>
</dbReference>
<dbReference type="GO" id="GO:0046872">
    <property type="term" value="F:metal ion binding"/>
    <property type="evidence" value="ECO:0007669"/>
    <property type="project" value="UniProtKB-KW"/>
</dbReference>
<feature type="domain" description="ATP-grasp" evidence="17">
    <location>
        <begin position="153"/>
        <end position="351"/>
    </location>
</feature>
<evidence type="ECO:0000256" key="4">
    <source>
        <dbReference type="ARBA" id="ARBA00022432"/>
    </source>
</evidence>
<dbReference type="Proteomes" id="UP000323011">
    <property type="component" value="Unassembled WGS sequence"/>
</dbReference>
<dbReference type="OMA" id="AEACICY"/>
<dbReference type="SUPFAM" id="SSF56059">
    <property type="entry name" value="Glutathione synthetase ATP-binding domain-like"/>
    <property type="match status" value="1"/>
</dbReference>
<feature type="binding site" evidence="14">
    <location>
        <position position="781"/>
    </location>
    <ligand>
        <name>Mn(2+)</name>
        <dbReference type="ChEBI" id="CHEBI:29035"/>
    </ligand>
</feature>
<dbReference type="PANTHER" id="PTHR43778:SF2">
    <property type="entry name" value="PYRUVATE CARBOXYLASE, MITOCHONDRIAL"/>
    <property type="match status" value="1"/>
</dbReference>
<dbReference type="SMART" id="SM00878">
    <property type="entry name" value="Biotin_carb_C"/>
    <property type="match status" value="1"/>
</dbReference>
<dbReference type="SUPFAM" id="SSF51230">
    <property type="entry name" value="Single hybrid motif"/>
    <property type="match status" value="1"/>
</dbReference>
<accession>A0A5A8E1C7</accession>
<dbReference type="PROSITE" id="PS50968">
    <property type="entry name" value="BIOTINYL_LIPOYL"/>
    <property type="match status" value="1"/>
</dbReference>
<dbReference type="FunFam" id="2.40.50.100:FF:000003">
    <property type="entry name" value="Acetyl-CoA carboxylase biotin carboxyl carrier protein"/>
    <property type="match status" value="1"/>
</dbReference>
<comment type="cofactor">
    <cofactor evidence="1 11">
        <name>biotin</name>
        <dbReference type="ChEBI" id="CHEBI:57586"/>
    </cofactor>
</comment>
<dbReference type="Gene3D" id="3.10.600.10">
    <property type="entry name" value="pyruvate carboxylase f1077a mutant domain"/>
    <property type="match status" value="1"/>
</dbReference>
<dbReference type="InterPro" id="IPR011054">
    <property type="entry name" value="Rudment_hybrid_motif"/>
</dbReference>
<comment type="caution">
    <text evidence="22">The sequence shown here is derived from an EMBL/GenBank/DDBJ whole genome shotgun (WGS) entry which is preliminary data.</text>
</comment>
<feature type="modified residue" description="N6-carboxylysine" evidence="15">
    <location>
        <position position="749"/>
    </location>
</feature>
<evidence type="ECO:0000256" key="3">
    <source>
        <dbReference type="ARBA" id="ARBA00013057"/>
    </source>
</evidence>
<dbReference type="PROSITE" id="PS50979">
    <property type="entry name" value="BC"/>
    <property type="match status" value="1"/>
</dbReference>
<organism evidence="22 26">
    <name type="scientific">Cafeteria roenbergensis</name>
    <name type="common">Marine flagellate</name>
    <dbReference type="NCBI Taxonomy" id="33653"/>
    <lineage>
        <taxon>Eukaryota</taxon>
        <taxon>Sar</taxon>
        <taxon>Stramenopiles</taxon>
        <taxon>Bigyra</taxon>
        <taxon>Opalozoa</taxon>
        <taxon>Bicosoecida</taxon>
        <taxon>Cafeteriaceae</taxon>
        <taxon>Cafeteria</taxon>
    </lineage>
</organism>
<dbReference type="PROSITE" id="PS50991">
    <property type="entry name" value="PYR_CT"/>
    <property type="match status" value="1"/>
</dbReference>
<dbReference type="InterPro" id="IPR011761">
    <property type="entry name" value="ATP-grasp"/>
</dbReference>
<dbReference type="SUPFAM" id="SSF52440">
    <property type="entry name" value="PreATP-grasp domain"/>
    <property type="match status" value="1"/>
</dbReference>
<sequence length="1195" mass="129189">MLARASRRASAAGRAKEASKAARFASIVSKPAPFNKVMAANRGEIALRIMRGATELGCQTLGIYAHEDRFSPHRFKADESFMIGKGLSPVGAYLSIPDIVELAKQHDVGAVHPGYGFLSENANFADALSREGITFVGPPGDTLRRWGDKTMARQAAEAAGVQVIPGSEGPVRTLDDAKAFAAEAGYPVIVKAAHGGGGRGMRVVRSEEEMESAFTRASSEAAAAFGDGTVFLEKFVERPRHIEVQILADSQGNVVHLFDRDCSVQRRHQKVVEMAPALHLPAATREAILRDAVHLAEVTRYENAGTAEFLVDTSDGKHYFLEMNPRVQVEHTVTEAVTGRDIVQSQIQIAAGASLHELGLKQKDIHTVGFAMQCRLTTEDPSANFAPDSGIISVYRSANGPGVRIDEGPGFTGATITPHYDSLLAKVTAHAADFDASRRKMIRALREFRVRGVTTNKQYLIGLLSDEDFASGPVTTRFIEEHPELLDARAERERNRGERLTRYLAQVTVNGPEPTLGATGHPPAAADPILPTLPLPTTPGAPQPPPPSLYSIYKSKGPEAFARAVRASKATLITDTTTRDAHQSLLATRLRTRDILAAMPAMRAAMPNAYSFENWGGATFDVAMRFLRECPWERLSAMREAVPDVPFQMLLRGANGVGYTSYPDNAVHKFCDVAVRSGMDVFRVFDSLNYLPNLQLGMDAVGQAGGIVEAALCYTGDVTNPVQGRYDLDYFLGLARDLVEHGTHVLCVKDMAGLLRPEAATLLIGALRKEFPNTPIHVHTHDTAGTGVASMLAASRAGADAVDAAFDAMSGMTSQPSLGAIVAGLQGTERDTGLDLASLAPVNEYWEGLRQVYAPFESGQLSGSSDVFIHEMPGGQLTNLQFQSRQNNLADRWPDLKRAYAAANRILGDIPKVTPSSKVCGDLAQFMITNDLSEQEVVERAESLSFPSSVVEYLQGYLGVPPYGFPEPFRSRVLKGRTLPSGKTHFEGRPGAELEPLDFEEVEADLRKRFGERITEQDVMSAVMYPSVFADWSDFVAKYGDVSVIPTRQFVSPMRVGEEVAFEIEKGKTLIAKLKFVGEMDDSGQREVVMELNGEVRTARVLDEKHGAGRAVVARPKADKANPAHVASPMFGACVDVKVAVGDTVEVGQPIAVLSAMKMESVITATRRGEVTDVFVLVGETLNAGDLVANIKPAA</sequence>
<keyword evidence="6 14" id="KW-0479">Metal-binding</keyword>
<dbReference type="Pfam" id="PF00682">
    <property type="entry name" value="HMGL-like"/>
    <property type="match status" value="1"/>
</dbReference>
<keyword evidence="10" id="KW-0511">Multifunctional enzyme</keyword>
<dbReference type="InterPro" id="IPR000891">
    <property type="entry name" value="PYR_CT"/>
</dbReference>
<dbReference type="EMBL" id="VLTM01000026">
    <property type="protein sequence ID" value="KAA0162607.1"/>
    <property type="molecule type" value="Genomic_DNA"/>
</dbReference>
<evidence type="ECO:0000256" key="11">
    <source>
        <dbReference type="PIRNR" id="PIRNR001594"/>
    </source>
</evidence>
<keyword evidence="7 11" id="KW-0547">Nucleotide-binding</keyword>
<dbReference type="Pfam" id="PF02785">
    <property type="entry name" value="Biotin_carb_C"/>
    <property type="match status" value="1"/>
</dbReference>
<evidence type="ECO:0000313" key="21">
    <source>
        <dbReference type="EMBL" id="KAA0162607.1"/>
    </source>
</evidence>
<dbReference type="NCBIfam" id="NF006761">
    <property type="entry name" value="PRK09282.1"/>
    <property type="match status" value="1"/>
</dbReference>
<dbReference type="InterPro" id="IPR001882">
    <property type="entry name" value="Biotin_BS"/>
</dbReference>
<dbReference type="InterPro" id="IPR055268">
    <property type="entry name" value="PCB-like"/>
</dbReference>
<protein>
    <recommendedName>
        <fullName evidence="3 11">Pyruvate carboxylase</fullName>
        <ecNumber evidence="3 11">6.4.1.1</ecNumber>
    </recommendedName>
</protein>
<feature type="binding site" evidence="13">
    <location>
        <position position="914"/>
    </location>
    <ligand>
        <name>substrate</name>
    </ligand>
</feature>
<dbReference type="NCBIfam" id="NF009554">
    <property type="entry name" value="PRK12999.1"/>
    <property type="match status" value="1"/>
</dbReference>
<dbReference type="CDD" id="cd07937">
    <property type="entry name" value="DRE_TIM_PC_TC_5S"/>
    <property type="match status" value="1"/>
</dbReference>
<evidence type="ECO:0000256" key="5">
    <source>
        <dbReference type="ARBA" id="ARBA00022598"/>
    </source>
</evidence>
<feature type="domain" description="Pyruvate carboxyltransferase" evidence="19">
    <location>
        <begin position="571"/>
        <end position="840"/>
    </location>
</feature>
<evidence type="ECO:0000256" key="10">
    <source>
        <dbReference type="ARBA" id="ARBA00023268"/>
    </source>
</evidence>
<evidence type="ECO:0000313" key="24">
    <source>
        <dbReference type="Proteomes" id="UP000322899"/>
    </source>
</evidence>
<keyword evidence="9 11" id="KW-0092">Biotin</keyword>
<feature type="binding site" evidence="13">
    <location>
        <position position="233"/>
    </location>
    <ligand>
        <name>ATP</name>
        <dbReference type="ChEBI" id="CHEBI:30616"/>
    </ligand>
</feature>
<feature type="binding site" evidence="14">
    <location>
        <position position="580"/>
    </location>
    <ligand>
        <name>Mn(2+)</name>
        <dbReference type="ChEBI" id="CHEBI:29035"/>
    </ligand>
</feature>
<dbReference type="GO" id="GO:0006094">
    <property type="term" value="P:gluconeogenesis"/>
    <property type="evidence" value="ECO:0007669"/>
    <property type="project" value="UniProtKB-UniPathway"/>
</dbReference>
<dbReference type="InterPro" id="IPR005479">
    <property type="entry name" value="CPAse_ATP-bd"/>
</dbReference>
<dbReference type="GO" id="GO:0004736">
    <property type="term" value="F:pyruvate carboxylase activity"/>
    <property type="evidence" value="ECO:0007669"/>
    <property type="project" value="UniProtKB-EC"/>
</dbReference>
<dbReference type="Pfam" id="PF00364">
    <property type="entry name" value="Biotin_lipoyl"/>
    <property type="match status" value="1"/>
</dbReference>
<evidence type="ECO:0000256" key="2">
    <source>
        <dbReference type="ARBA" id="ARBA00004742"/>
    </source>
</evidence>
<reference evidence="24 25" key="1">
    <citation type="submission" date="2019-07" db="EMBL/GenBank/DDBJ databases">
        <title>Genomes of Cafeteria roenbergensis.</title>
        <authorList>
            <person name="Fischer M.G."/>
            <person name="Hackl T."/>
            <person name="Roman M."/>
        </authorList>
    </citation>
    <scope>NUCLEOTIDE SEQUENCE [LARGE SCALE GENOMIC DNA]</scope>
    <source>
        <strain evidence="20 25">BVI</strain>
        <strain evidence="21 27">Cflag</strain>
        <strain evidence="23 24">E4-10P</strain>
        <strain evidence="22 26">RCC970-E3</strain>
    </source>
</reference>
<dbReference type="CDD" id="cd06850">
    <property type="entry name" value="biotinyl_domain"/>
    <property type="match status" value="1"/>
</dbReference>
<dbReference type="Pfam" id="PF02436">
    <property type="entry name" value="PYC_OADA"/>
    <property type="match status" value="1"/>
</dbReference>
<dbReference type="SUPFAM" id="SSF51569">
    <property type="entry name" value="Aldolase"/>
    <property type="match status" value="1"/>
</dbReference>
<dbReference type="InterPro" id="IPR016185">
    <property type="entry name" value="PreATP-grasp_dom_sf"/>
</dbReference>
<dbReference type="EMBL" id="VLTL01000011">
    <property type="protein sequence ID" value="KAA0170744.1"/>
    <property type="molecule type" value="Genomic_DNA"/>
</dbReference>
<gene>
    <name evidence="23" type="ORF">FNF27_04035</name>
    <name evidence="22" type="ORF">FNF28_01286</name>
    <name evidence="20" type="ORF">FNF29_03340</name>
    <name evidence="21" type="ORF">FNF31_03134</name>
</gene>
<dbReference type="FunFam" id="3.30.470.20:FF:000012">
    <property type="entry name" value="Pyruvate carboxylase"/>
    <property type="match status" value="1"/>
</dbReference>
<dbReference type="GO" id="GO:0005737">
    <property type="term" value="C:cytoplasm"/>
    <property type="evidence" value="ECO:0007669"/>
    <property type="project" value="TreeGrafter"/>
</dbReference>
<dbReference type="GO" id="GO:0005524">
    <property type="term" value="F:ATP binding"/>
    <property type="evidence" value="ECO:0007669"/>
    <property type="project" value="UniProtKB-UniRule"/>
</dbReference>
<dbReference type="Pfam" id="PF02786">
    <property type="entry name" value="CPSase_L_D2"/>
    <property type="match status" value="1"/>
</dbReference>
<evidence type="ECO:0000259" key="17">
    <source>
        <dbReference type="PROSITE" id="PS50975"/>
    </source>
</evidence>
<comment type="catalytic activity">
    <reaction evidence="11">
        <text>hydrogencarbonate + pyruvate + ATP = oxaloacetate + ADP + phosphate + H(+)</text>
        <dbReference type="Rhea" id="RHEA:20844"/>
        <dbReference type="ChEBI" id="CHEBI:15361"/>
        <dbReference type="ChEBI" id="CHEBI:15378"/>
        <dbReference type="ChEBI" id="CHEBI:16452"/>
        <dbReference type="ChEBI" id="CHEBI:17544"/>
        <dbReference type="ChEBI" id="CHEBI:30616"/>
        <dbReference type="ChEBI" id="CHEBI:43474"/>
        <dbReference type="ChEBI" id="CHEBI:456216"/>
        <dbReference type="EC" id="6.4.1.1"/>
    </reaction>
</comment>
<feature type="domain" description="Lipoyl-binding" evidence="16">
    <location>
        <begin position="1117"/>
        <end position="1192"/>
    </location>
</feature>
<keyword evidence="5 11" id="KW-0436">Ligase</keyword>
<dbReference type="InterPro" id="IPR003379">
    <property type="entry name" value="Carboxylase_cons_dom"/>
</dbReference>
<feature type="binding site" evidence="14">
    <location>
        <position position="779"/>
    </location>
    <ligand>
        <name>Mn(2+)</name>
        <dbReference type="ChEBI" id="CHEBI:29035"/>
    </ligand>
</feature>
<dbReference type="Pfam" id="PF00289">
    <property type="entry name" value="Biotin_carb_N"/>
    <property type="match status" value="1"/>
</dbReference>
<evidence type="ECO:0000256" key="6">
    <source>
        <dbReference type="ARBA" id="ARBA00022723"/>
    </source>
</evidence>
<feature type="binding site" description="via carbamate group" evidence="14">
    <location>
        <position position="749"/>
    </location>
    <ligand>
        <name>Mn(2+)</name>
        <dbReference type="ChEBI" id="CHEBI:29035"/>
    </ligand>
</feature>
<feature type="active site" evidence="12">
    <location>
        <position position="326"/>
    </location>
</feature>
<evidence type="ECO:0000313" key="25">
    <source>
        <dbReference type="Proteomes" id="UP000323011"/>
    </source>
</evidence>
<dbReference type="InterPro" id="IPR013785">
    <property type="entry name" value="Aldolase_TIM"/>
</dbReference>
<dbReference type="Proteomes" id="UP000325113">
    <property type="component" value="Unassembled WGS sequence"/>
</dbReference>
<dbReference type="Gene3D" id="2.40.50.100">
    <property type="match status" value="1"/>
</dbReference>
<dbReference type="InterPro" id="IPR005482">
    <property type="entry name" value="Biotin_COase_C"/>
</dbReference>
<feature type="binding site" evidence="13">
    <location>
        <position position="652"/>
    </location>
    <ligand>
        <name>substrate</name>
    </ligand>
</feature>
<comment type="function">
    <text evidence="11">Catalyzes a 2-step reaction, involving the ATP-dependent carboxylation of the covalently attached biotin in the first step and the transfer of the carboxyl group to pyruvate in the second.</text>
</comment>
<evidence type="ECO:0000256" key="1">
    <source>
        <dbReference type="ARBA" id="ARBA00001953"/>
    </source>
</evidence>
<comment type="pathway">
    <text evidence="2">Carbohydrate biosynthesis; gluconeogenesis.</text>
</comment>
<dbReference type="InterPro" id="IPR011764">
    <property type="entry name" value="Biotin_carboxylation_dom"/>
</dbReference>
<evidence type="ECO:0000259" key="16">
    <source>
        <dbReference type="PROSITE" id="PS50968"/>
    </source>
</evidence>
<name>A0A5A8E1C7_CAFRO</name>
<dbReference type="Proteomes" id="UP000322899">
    <property type="component" value="Unassembled WGS sequence"/>
</dbReference>
<dbReference type="Gene3D" id="3.20.20.70">
    <property type="entry name" value="Aldolase class I"/>
    <property type="match status" value="1"/>
</dbReference>
<dbReference type="PANTHER" id="PTHR43778">
    <property type="entry name" value="PYRUVATE CARBOXYLASE"/>
    <property type="match status" value="1"/>
</dbReference>
<dbReference type="FunFam" id="3.30.1490.20:FF:000018">
    <property type="entry name" value="Biotin carboxylase"/>
    <property type="match status" value="1"/>
</dbReference>
<dbReference type="UniPathway" id="UPA00138"/>
<keyword evidence="25" id="KW-1185">Reference proteome</keyword>
<evidence type="ECO:0000256" key="14">
    <source>
        <dbReference type="PIRSR" id="PIRSR001594-3"/>
    </source>
</evidence>
<keyword evidence="8 11" id="KW-0067">ATP-binding</keyword>
<evidence type="ECO:0000313" key="23">
    <source>
        <dbReference type="EMBL" id="KAA0174437.1"/>
    </source>
</evidence>
<feature type="binding site" evidence="13">
    <location>
        <position position="149"/>
    </location>
    <ligand>
        <name>ATP</name>
        <dbReference type="ChEBI" id="CHEBI:30616"/>
    </ligand>
</feature>
<dbReference type="PROSITE" id="PS00866">
    <property type="entry name" value="CPSASE_1"/>
    <property type="match status" value="1"/>
</dbReference>
<dbReference type="PROSITE" id="PS00188">
    <property type="entry name" value="BIOTIN"/>
    <property type="match status" value="1"/>
</dbReference>
<evidence type="ECO:0000313" key="22">
    <source>
        <dbReference type="EMBL" id="KAA0170744.1"/>
    </source>
</evidence>
<dbReference type="InterPro" id="IPR011053">
    <property type="entry name" value="Single_hybrid_motif"/>
</dbReference>
<dbReference type="PROSITE" id="PS00867">
    <property type="entry name" value="CPSASE_2"/>
    <property type="match status" value="1"/>
</dbReference>
<dbReference type="SUPFAM" id="SSF51246">
    <property type="entry name" value="Rudiment single hybrid motif"/>
    <property type="match status" value="1"/>
</dbReference>
<dbReference type="NCBIfam" id="TIGR01235">
    <property type="entry name" value="pyruv_carbox"/>
    <property type="match status" value="1"/>
</dbReference>
<feature type="domain" description="Biotin carboxylation" evidence="18">
    <location>
        <begin position="33"/>
        <end position="484"/>
    </location>
</feature>
<dbReference type="SUPFAM" id="SSF89000">
    <property type="entry name" value="post-HMGL domain-like"/>
    <property type="match status" value="1"/>
</dbReference>
<evidence type="ECO:0000313" key="26">
    <source>
        <dbReference type="Proteomes" id="UP000324907"/>
    </source>
</evidence>
<proteinExistence type="predicted"/>
<dbReference type="AlphaFoldDB" id="A0A5A8E1C7"/>
<dbReference type="InterPro" id="IPR005930">
    <property type="entry name" value="Pyruv_COase"/>
</dbReference>
<keyword evidence="4" id="KW-0312">Gluconeogenesis</keyword>
<dbReference type="InterPro" id="IPR000089">
    <property type="entry name" value="Biotin_lipoyl"/>
</dbReference>
<evidence type="ECO:0000313" key="27">
    <source>
        <dbReference type="Proteomes" id="UP000325113"/>
    </source>
</evidence>
<dbReference type="Gene3D" id="3.30.470.20">
    <property type="entry name" value="ATP-grasp fold, B domain"/>
    <property type="match status" value="1"/>
</dbReference>
<evidence type="ECO:0000256" key="7">
    <source>
        <dbReference type="ARBA" id="ARBA00022741"/>
    </source>
</evidence>
<evidence type="ECO:0000259" key="19">
    <source>
        <dbReference type="PROSITE" id="PS50991"/>
    </source>
</evidence>
<dbReference type="EMBL" id="VLTN01000017">
    <property type="protein sequence ID" value="KAA0153152.1"/>
    <property type="molecule type" value="Genomic_DNA"/>
</dbReference>
<dbReference type="FunFam" id="3.20.20.70:FF:000033">
    <property type="entry name" value="Pyruvate carboxylase"/>
    <property type="match status" value="1"/>
</dbReference>
<evidence type="ECO:0000256" key="9">
    <source>
        <dbReference type="ARBA" id="ARBA00023267"/>
    </source>
</evidence>
<feature type="binding site" evidence="13">
    <location>
        <position position="268"/>
    </location>
    <ligand>
        <name>ATP</name>
        <dbReference type="ChEBI" id="CHEBI:30616"/>
    </ligand>
</feature>
<evidence type="ECO:0000256" key="15">
    <source>
        <dbReference type="PIRSR" id="PIRSR001594-4"/>
    </source>
</evidence>
<dbReference type="InterPro" id="IPR005481">
    <property type="entry name" value="BC-like_N"/>
</dbReference>